<accession>A0A376CKR0</accession>
<dbReference type="SMART" id="SM00304">
    <property type="entry name" value="HAMP"/>
    <property type="match status" value="1"/>
</dbReference>
<evidence type="ECO:0000256" key="5">
    <source>
        <dbReference type="ARBA" id="ARBA00022679"/>
    </source>
</evidence>
<keyword evidence="8 11" id="KW-1133">Transmembrane helix</keyword>
<dbReference type="GO" id="GO:0000155">
    <property type="term" value="F:phosphorelay sensor kinase activity"/>
    <property type="evidence" value="ECO:0007669"/>
    <property type="project" value="InterPro"/>
</dbReference>
<protein>
    <recommendedName>
        <fullName evidence="3">histidine kinase</fullName>
        <ecNumber evidence="3">2.7.13.3</ecNumber>
    </recommendedName>
</protein>
<dbReference type="InterPro" id="IPR003661">
    <property type="entry name" value="HisK_dim/P_dom"/>
</dbReference>
<evidence type="ECO:0000256" key="6">
    <source>
        <dbReference type="ARBA" id="ARBA00022692"/>
    </source>
</evidence>
<dbReference type="Gene3D" id="1.10.287.130">
    <property type="match status" value="1"/>
</dbReference>
<dbReference type="InterPro" id="IPR003660">
    <property type="entry name" value="HAMP_dom"/>
</dbReference>
<evidence type="ECO:0000259" key="13">
    <source>
        <dbReference type="PROSITE" id="PS50885"/>
    </source>
</evidence>
<dbReference type="CDD" id="cd00075">
    <property type="entry name" value="HATPase"/>
    <property type="match status" value="1"/>
</dbReference>
<dbReference type="PANTHER" id="PTHR45436:SF5">
    <property type="entry name" value="SENSOR HISTIDINE KINASE TRCS"/>
    <property type="match status" value="1"/>
</dbReference>
<dbReference type="InterPro" id="IPR036097">
    <property type="entry name" value="HisK_dim/P_sf"/>
</dbReference>
<dbReference type="SUPFAM" id="SSF47384">
    <property type="entry name" value="Homodimeric domain of signal transducing histidine kinase"/>
    <property type="match status" value="1"/>
</dbReference>
<dbReference type="SMART" id="SM00387">
    <property type="entry name" value="HATPase_c"/>
    <property type="match status" value="1"/>
</dbReference>
<evidence type="ECO:0000256" key="11">
    <source>
        <dbReference type="SAM" id="Phobius"/>
    </source>
</evidence>
<dbReference type="InterPro" id="IPR003594">
    <property type="entry name" value="HATPase_dom"/>
</dbReference>
<dbReference type="STRING" id="35756.GCA_001044155_01823"/>
<keyword evidence="6 11" id="KW-0812">Transmembrane</keyword>
<dbReference type="SMART" id="SM00388">
    <property type="entry name" value="HisKA"/>
    <property type="match status" value="1"/>
</dbReference>
<dbReference type="CDD" id="cd06225">
    <property type="entry name" value="HAMP"/>
    <property type="match status" value="1"/>
</dbReference>
<dbReference type="Gene3D" id="6.10.340.10">
    <property type="match status" value="1"/>
</dbReference>
<dbReference type="PANTHER" id="PTHR45436">
    <property type="entry name" value="SENSOR HISTIDINE KINASE YKOH"/>
    <property type="match status" value="1"/>
</dbReference>
<dbReference type="PROSITE" id="PS50109">
    <property type="entry name" value="HIS_KIN"/>
    <property type="match status" value="1"/>
</dbReference>
<keyword evidence="7 14" id="KW-0418">Kinase</keyword>
<feature type="transmembrane region" description="Helical" evidence="11">
    <location>
        <begin position="32"/>
        <end position="50"/>
    </location>
</feature>
<organism evidence="14 15">
    <name type="scientific">Corynebacterium pilosum</name>
    <dbReference type="NCBI Taxonomy" id="35756"/>
    <lineage>
        <taxon>Bacteria</taxon>
        <taxon>Bacillati</taxon>
        <taxon>Actinomycetota</taxon>
        <taxon>Actinomycetes</taxon>
        <taxon>Mycobacteriales</taxon>
        <taxon>Corynebacteriaceae</taxon>
        <taxon>Corynebacterium</taxon>
    </lineage>
</organism>
<dbReference type="GO" id="GO:0005886">
    <property type="term" value="C:plasma membrane"/>
    <property type="evidence" value="ECO:0007669"/>
    <property type="project" value="UniProtKB-SubCell"/>
</dbReference>
<feature type="domain" description="Histidine kinase" evidence="12">
    <location>
        <begin position="272"/>
        <end position="482"/>
    </location>
</feature>
<comment type="subcellular location">
    <subcellularLocation>
        <location evidence="2">Cell membrane</location>
    </subcellularLocation>
</comment>
<dbReference type="InterPro" id="IPR004358">
    <property type="entry name" value="Sig_transdc_His_kin-like_C"/>
</dbReference>
<keyword evidence="5 14" id="KW-0808">Transferase</keyword>
<evidence type="ECO:0000256" key="9">
    <source>
        <dbReference type="ARBA" id="ARBA00023012"/>
    </source>
</evidence>
<dbReference type="EC" id="2.7.13.3" evidence="3"/>
<evidence type="ECO:0000256" key="8">
    <source>
        <dbReference type="ARBA" id="ARBA00022989"/>
    </source>
</evidence>
<gene>
    <name evidence="14" type="primary">CgtS1</name>
    <name evidence="14" type="ORF">NCTC11862_00441</name>
</gene>
<evidence type="ECO:0000313" key="15">
    <source>
        <dbReference type="Proteomes" id="UP000254467"/>
    </source>
</evidence>
<name>A0A376CKR0_9CORY</name>
<dbReference type="Gene3D" id="3.30.565.10">
    <property type="entry name" value="Histidine kinase-like ATPase, C-terminal domain"/>
    <property type="match status" value="1"/>
</dbReference>
<feature type="transmembrane region" description="Helical" evidence="11">
    <location>
        <begin position="190"/>
        <end position="210"/>
    </location>
</feature>
<dbReference type="EMBL" id="UFXQ01000001">
    <property type="protein sequence ID" value="STC68679.1"/>
    <property type="molecule type" value="Genomic_DNA"/>
</dbReference>
<dbReference type="InterPro" id="IPR005467">
    <property type="entry name" value="His_kinase_dom"/>
</dbReference>
<dbReference type="CDD" id="cd00082">
    <property type="entry name" value="HisKA"/>
    <property type="match status" value="1"/>
</dbReference>
<dbReference type="Proteomes" id="UP000254467">
    <property type="component" value="Unassembled WGS sequence"/>
</dbReference>
<dbReference type="SUPFAM" id="SSF55874">
    <property type="entry name" value="ATPase domain of HSP90 chaperone/DNA topoisomerase II/histidine kinase"/>
    <property type="match status" value="1"/>
</dbReference>
<evidence type="ECO:0000256" key="1">
    <source>
        <dbReference type="ARBA" id="ARBA00000085"/>
    </source>
</evidence>
<evidence type="ECO:0000259" key="12">
    <source>
        <dbReference type="PROSITE" id="PS50109"/>
    </source>
</evidence>
<evidence type="ECO:0000256" key="7">
    <source>
        <dbReference type="ARBA" id="ARBA00022777"/>
    </source>
</evidence>
<evidence type="ECO:0000256" key="2">
    <source>
        <dbReference type="ARBA" id="ARBA00004236"/>
    </source>
</evidence>
<dbReference type="Pfam" id="PF00512">
    <property type="entry name" value="HisKA"/>
    <property type="match status" value="1"/>
</dbReference>
<dbReference type="FunFam" id="1.10.287.130:FF:000001">
    <property type="entry name" value="Two-component sensor histidine kinase"/>
    <property type="match status" value="1"/>
</dbReference>
<dbReference type="InterPro" id="IPR050428">
    <property type="entry name" value="TCS_sensor_his_kinase"/>
</dbReference>
<dbReference type="InterPro" id="IPR036890">
    <property type="entry name" value="HATPase_C_sf"/>
</dbReference>
<dbReference type="Pfam" id="PF02518">
    <property type="entry name" value="HATPase_c"/>
    <property type="match status" value="1"/>
</dbReference>
<dbReference type="PRINTS" id="PR00344">
    <property type="entry name" value="BCTRLSENSOR"/>
</dbReference>
<dbReference type="PROSITE" id="PS50885">
    <property type="entry name" value="HAMP"/>
    <property type="match status" value="1"/>
</dbReference>
<dbReference type="Pfam" id="PF00672">
    <property type="entry name" value="HAMP"/>
    <property type="match status" value="1"/>
</dbReference>
<feature type="domain" description="HAMP" evidence="13">
    <location>
        <begin position="212"/>
        <end position="264"/>
    </location>
</feature>
<proteinExistence type="predicted"/>
<evidence type="ECO:0000256" key="10">
    <source>
        <dbReference type="ARBA" id="ARBA00023136"/>
    </source>
</evidence>
<evidence type="ECO:0000256" key="3">
    <source>
        <dbReference type="ARBA" id="ARBA00012438"/>
    </source>
</evidence>
<keyword evidence="4" id="KW-0597">Phosphoprotein</keyword>
<keyword evidence="10 11" id="KW-0472">Membrane</keyword>
<evidence type="ECO:0000313" key="14">
    <source>
        <dbReference type="EMBL" id="STC68679.1"/>
    </source>
</evidence>
<evidence type="ECO:0000256" key="4">
    <source>
        <dbReference type="ARBA" id="ARBA00022553"/>
    </source>
</evidence>
<keyword evidence="15" id="KW-1185">Reference proteome</keyword>
<keyword evidence="9" id="KW-0902">Two-component regulatory system</keyword>
<dbReference type="SUPFAM" id="SSF158472">
    <property type="entry name" value="HAMP domain-like"/>
    <property type="match status" value="1"/>
</dbReference>
<sequence>MIGTTTIGMMTGTTIGMTTKTKPLATSLRKRVVVWTTVVVFIALTAVLVLSRSFYMGQITDSVNDAVVQEIDEFAKFANEGVDPTTGETFDDPQRLIEVYLQRQIPDRTENMLGFIDGKMVQLDYSQLSGEQPDPVAFDDPIVHEILNSPSSGGRFEEMHWGRVEIDDNAIFAVVYDSGPERAQANNNMIWISLISLGGLIAAMLMAWMISGQITAPIRKLQKVASSISNSDLTARVPVESNDEIGQLAITFNAMLDRIEAAYRDQRQFVDDAGHELRTPITVVRGQLELLPYTAPEDQAKSIELATAELDRMARMVNDMLTLAVADSGDFVQPELTDLTELTISIDDKASTIDERARLVEMAEGEAVLDSERVTEAVLELFGNALKYSDEQVEIGSTLLGEGEDRTVRFWVRDRGEGIPEETRGKLFDRFSRGDNLGSRPSGAGLGLSIVQAIGQAHGGRAFVESTVGLGSIFGLEIPAPEDPEATKQDGETL</sequence>
<reference evidence="14 15" key="1">
    <citation type="submission" date="2018-06" db="EMBL/GenBank/DDBJ databases">
        <authorList>
            <consortium name="Pathogen Informatics"/>
            <person name="Doyle S."/>
        </authorList>
    </citation>
    <scope>NUCLEOTIDE SEQUENCE [LARGE SCALE GENOMIC DNA]</scope>
    <source>
        <strain evidence="14 15">NCTC11862</strain>
    </source>
</reference>
<comment type="catalytic activity">
    <reaction evidence="1">
        <text>ATP + protein L-histidine = ADP + protein N-phospho-L-histidine.</text>
        <dbReference type="EC" id="2.7.13.3"/>
    </reaction>
</comment>
<dbReference type="AlphaFoldDB" id="A0A376CKR0"/>